<dbReference type="InterPro" id="IPR032710">
    <property type="entry name" value="NTF2-like_dom_sf"/>
</dbReference>
<sequence length="133" mass="15252">MSEQELSTVYRAYIDCLSRQDWSNLGDFVHDDAIHNGRRLGLSGYREMLERDFYEIPDLHFDIRLLTCEQSMVASRLAFHCSPKGRFLDLPVNGRKVSFSENVFYAFRDGKIAEVWSVIDKAAIEAQLAGQAD</sequence>
<dbReference type="PANTHER" id="PTHR38436">
    <property type="entry name" value="POLYKETIDE CYCLASE SNOAL-LIKE DOMAIN"/>
    <property type="match status" value="1"/>
</dbReference>
<protein>
    <submittedName>
        <fullName evidence="1">Ester cyclase</fullName>
    </submittedName>
</protein>
<reference evidence="1 2" key="1">
    <citation type="journal article" date="2020" name="Microbiol. Resour. Announc.">
        <title>Complete genome sequences of four natural Pseudomonas isolates that catabolize a wide range of aromatic compounds relevant to lignin valorization.</title>
        <authorList>
            <person name="Hatmaker E.A."/>
            <person name="Presley G."/>
            <person name="Cannon O."/>
            <person name="Guss A.M."/>
            <person name="Elkins J.G."/>
        </authorList>
    </citation>
    <scope>NUCLEOTIDE SEQUENCE [LARGE SCALE GENOMIC DNA]</scope>
    <source>
        <strain evidence="1 2">B10D7D</strain>
    </source>
</reference>
<proteinExistence type="predicted"/>
<dbReference type="InterPro" id="IPR009959">
    <property type="entry name" value="Cyclase_SnoaL-like"/>
</dbReference>
<dbReference type="EMBL" id="CP060009">
    <property type="protein sequence ID" value="QNG99280.1"/>
    <property type="molecule type" value="Genomic_DNA"/>
</dbReference>
<name>A0ABX6SCX4_9PSED</name>
<dbReference type="SUPFAM" id="SSF54427">
    <property type="entry name" value="NTF2-like"/>
    <property type="match status" value="1"/>
</dbReference>
<gene>
    <name evidence="1" type="ORF">HNQ25_13240</name>
</gene>
<dbReference type="PANTHER" id="PTHR38436:SF1">
    <property type="entry name" value="ESTER CYCLASE"/>
    <property type="match status" value="1"/>
</dbReference>
<dbReference type="Proteomes" id="UP000515254">
    <property type="component" value="Chromosome"/>
</dbReference>
<keyword evidence="2" id="KW-1185">Reference proteome</keyword>
<dbReference type="RefSeq" id="WP_179544905.1">
    <property type="nucleotide sequence ID" value="NZ_CP060009.1"/>
</dbReference>
<dbReference type="Pfam" id="PF07366">
    <property type="entry name" value="SnoaL"/>
    <property type="match status" value="1"/>
</dbReference>
<dbReference type="Gene3D" id="3.10.450.50">
    <property type="match status" value="1"/>
</dbReference>
<accession>A0ABX6SCX4</accession>
<evidence type="ECO:0000313" key="2">
    <source>
        <dbReference type="Proteomes" id="UP000515254"/>
    </source>
</evidence>
<evidence type="ECO:0000313" key="1">
    <source>
        <dbReference type="EMBL" id="QNG99280.1"/>
    </source>
</evidence>
<organism evidence="1 2">
    <name type="scientific">Pseudomonas sediminis</name>
    <dbReference type="NCBI Taxonomy" id="1691904"/>
    <lineage>
        <taxon>Bacteria</taxon>
        <taxon>Pseudomonadati</taxon>
        <taxon>Pseudomonadota</taxon>
        <taxon>Gammaproteobacteria</taxon>
        <taxon>Pseudomonadales</taxon>
        <taxon>Pseudomonadaceae</taxon>
        <taxon>Pseudomonas</taxon>
    </lineage>
</organism>